<gene>
    <name evidence="1" type="ORF">SAMN04487946_10542</name>
</gene>
<evidence type="ECO:0000313" key="1">
    <source>
        <dbReference type="EMBL" id="SDX99707.1"/>
    </source>
</evidence>
<evidence type="ECO:0000313" key="2">
    <source>
        <dbReference type="Proteomes" id="UP000199170"/>
    </source>
</evidence>
<dbReference type="AlphaFoldDB" id="A0A1H3G9H5"/>
<proteinExistence type="predicted"/>
<organism evidence="1 2">
    <name type="scientific">Halobellus clavatus</name>
    <dbReference type="NCBI Taxonomy" id="660517"/>
    <lineage>
        <taxon>Archaea</taxon>
        <taxon>Methanobacteriati</taxon>
        <taxon>Methanobacteriota</taxon>
        <taxon>Stenosarchaea group</taxon>
        <taxon>Halobacteria</taxon>
        <taxon>Halobacteriales</taxon>
        <taxon>Haloferacaceae</taxon>
        <taxon>Halobellus</taxon>
    </lineage>
</organism>
<name>A0A1H3G9H5_9EURY</name>
<dbReference type="Pfam" id="PF24444">
    <property type="entry name" value="DUF7563"/>
    <property type="match status" value="1"/>
</dbReference>
<keyword evidence="2" id="KW-1185">Reference proteome</keyword>
<protein>
    <submittedName>
        <fullName evidence="1">Uncharacterized protein</fullName>
    </submittedName>
</protein>
<sequence length="62" mass="6961">MMRLDAEAQPRYCDNCGARVTHDFRRAYGDSIGVAHRRRDCDTAVRIQQGSAAGHDRSRPDA</sequence>
<dbReference type="Proteomes" id="UP000199170">
    <property type="component" value="Unassembled WGS sequence"/>
</dbReference>
<dbReference type="EMBL" id="FNPB01000005">
    <property type="protein sequence ID" value="SDX99707.1"/>
    <property type="molecule type" value="Genomic_DNA"/>
</dbReference>
<accession>A0A1H3G9H5</accession>
<dbReference type="InterPro" id="IPR055985">
    <property type="entry name" value="DUF7563"/>
</dbReference>
<reference evidence="2" key="1">
    <citation type="submission" date="2016-10" db="EMBL/GenBank/DDBJ databases">
        <authorList>
            <person name="Varghese N."/>
            <person name="Submissions S."/>
        </authorList>
    </citation>
    <scope>NUCLEOTIDE SEQUENCE [LARGE SCALE GENOMIC DNA]</scope>
    <source>
        <strain evidence="2">CGMCC 1.10118</strain>
    </source>
</reference>